<dbReference type="Gene3D" id="3.20.20.80">
    <property type="entry name" value="Glycosidases"/>
    <property type="match status" value="1"/>
</dbReference>
<feature type="domain" description="Glycosyl hydrolase 101 beta-sandwich" evidence="3">
    <location>
        <begin position="634"/>
        <end position="802"/>
    </location>
</feature>
<sequence length="1183" mass="130427">MKSNKRRKWLIPFTLCFALASMPLTSCDQGTGNQAFASDGTVYASGLSAGTGAQQSINTASTPTLTLSSGQMDALVDTSFPRVIEYTMQKGSIKGNKMSGQEKKLDTLRINGVDVKPTVKSFRSSDGKKIVYNMTAKDAANKIDADITAELFVEGNVLTFQITKIDSRTDRLKNPFQSIEIPDHSLVSVRSNQADANLKGARFGTDTTSRGDEFYPATAAQSANGKGYFYAFVSNKELSAGLSSNSQVGTAGGGSDNYRVVASVENQSGVVSVGLRSALWYYDRIVSDSYDNSYAVSAIPAEKRVVGPGKNEMPFTAKVVITGDENGDRYINWQDGAIAARDTIIHIPYKGKEIRDIIGTRVVMNFGSQAQNPFLTTLDNAKRVYLNTDGLGQGILLKGYQSEGHDSGHPDYDNIGTRMGGIDDFNTLLNEGKKLNARFGLHINAGEFYPESKAFKTEAMLRDTSGNLAYGWQWIDQAVTMNSLRDMATGERASRLQSLKNIVGNRVDFIYVDIWGNQRSGSEDAWQTRKLSEEITSNGWRIAQEWAYANEWDATYLHWVSDYSNGTGADKAKYNSEVLRFLFNGYKDCFLPDYPHYGGVANAPLLGGSPMQGFEGWQKEATYARTIENIFNQVLPSKFLQHYDVMKWQNAEQPVALPYNEKAWTFSNQMKSWLPEAQITLQDSDRKNTVVVTRGTDSKADKTFSYITEAQKLNYRSRVITLNGVTILQGAPKPGETDTKLPGTMSYLLPWFWDASTGERVSADKEKLYHYNNQGGETTWQLVSSWKGLKEVTVYELTDNGRMNETVVPVKNGKITLNAKANTPYVVTRGNSEALTVSWSTGSHLKDVSFNAANLSDNWTVSGNAERYQTGYQIPMLKMSGQALVKQTMTGLTAGKKYAVYVGVDNRSDAKASIIVTDSSGKVLGSNHTNRSIAQNYIGANVHNIKYPAEGSTSYFQNMYAFFTAPGDGSAVLTLSREAGSGNTYFDDVRVVEDKASNFTYDGNGKVTKFTQDFENAVQGEYPFVVSGIEGPIDNRQHLAEKHAPYTQSGWDAKKLDDVIGGNWSLKVYDMAGKNKLVYQTIPQNFRFEPGVTYEVSFDYEMGVQNGYAIAVGNGEISGTPQKLIPLSVAMGGKPGRAKFTITGDKNGQTWFGIYAHTHMNENAPKNSDYDNFILDNLTIVRK</sequence>
<dbReference type="Pfam" id="PF17974">
    <property type="entry name" value="GalBD_like"/>
    <property type="match status" value="1"/>
</dbReference>
<dbReference type="InterPro" id="IPR035364">
    <property type="entry name" value="Beta_sandwich_GH101"/>
</dbReference>
<evidence type="ECO:0000259" key="4">
    <source>
        <dbReference type="Pfam" id="PF17974"/>
    </source>
</evidence>
<dbReference type="Gene3D" id="2.60.120.260">
    <property type="entry name" value="Galactose-binding domain-like"/>
    <property type="match status" value="2"/>
</dbReference>
<reference evidence="7" key="1">
    <citation type="submission" date="2020-08" db="EMBL/GenBank/DDBJ databases">
        <title>Genome public.</title>
        <authorList>
            <person name="Liu C."/>
            <person name="Sun Q."/>
        </authorList>
    </citation>
    <scope>NUCLEOTIDE SEQUENCE</scope>
    <source>
        <strain evidence="7">NSJ-33</strain>
    </source>
</reference>
<dbReference type="Pfam" id="PF12905">
    <property type="entry name" value="Glyco_hydro_101"/>
    <property type="match status" value="1"/>
</dbReference>
<evidence type="ECO:0000259" key="2">
    <source>
        <dbReference type="Pfam" id="PF12905"/>
    </source>
</evidence>
<dbReference type="InterPro" id="IPR040633">
    <property type="entry name" value="Gal_mutarotas_3"/>
</dbReference>
<name>A0A926E321_9FIRM</name>
<evidence type="ECO:0000259" key="6">
    <source>
        <dbReference type="Pfam" id="PF21466"/>
    </source>
</evidence>
<dbReference type="RefSeq" id="WP_249294226.1">
    <property type="nucleotide sequence ID" value="NZ_JACRSV010000001.1"/>
</dbReference>
<feature type="chain" id="PRO_5038570179" description="Endo-alpha-N-acetylgalactosaminidase" evidence="1">
    <location>
        <begin position="27"/>
        <end position="1183"/>
    </location>
</feature>
<dbReference type="CDD" id="cd14244">
    <property type="entry name" value="GH_101_like"/>
    <property type="match status" value="1"/>
</dbReference>
<evidence type="ECO:0008006" key="9">
    <source>
        <dbReference type="Google" id="ProtNLM"/>
    </source>
</evidence>
<dbReference type="GO" id="GO:0033926">
    <property type="term" value="F:endo-alpha-N-acetylgalactosaminidase activity"/>
    <property type="evidence" value="ECO:0007669"/>
    <property type="project" value="InterPro"/>
</dbReference>
<dbReference type="Gene3D" id="2.70.98.10">
    <property type="match status" value="1"/>
</dbReference>
<evidence type="ECO:0000313" key="8">
    <source>
        <dbReference type="Proteomes" id="UP000610760"/>
    </source>
</evidence>
<evidence type="ECO:0000259" key="3">
    <source>
        <dbReference type="Pfam" id="PF17451"/>
    </source>
</evidence>
<protein>
    <recommendedName>
        <fullName evidence="9">Endo-alpha-N-acetylgalactosaminidase</fullName>
    </recommendedName>
</protein>
<dbReference type="Pfam" id="PF18080">
    <property type="entry name" value="Gal_mutarotas_3"/>
    <property type="match status" value="1"/>
</dbReference>
<feature type="domain" description="Endo-alpha-N-acetylgalactosaminidase" evidence="2">
    <location>
        <begin position="334"/>
        <end position="624"/>
    </location>
</feature>
<dbReference type="InterPro" id="IPR049314">
    <property type="entry name" value="GH101_dom-5"/>
</dbReference>
<feature type="domain" description="Endo-alpha-N-acetylgalactosaminidase" evidence="6">
    <location>
        <begin position="846"/>
        <end position="986"/>
    </location>
</feature>
<accession>A0A926E321</accession>
<comment type="caution">
    <text evidence="7">The sequence shown here is derived from an EMBL/GenBank/DDBJ whole genome shotgun (WGS) entry which is preliminary data.</text>
</comment>
<keyword evidence="8" id="KW-1185">Reference proteome</keyword>
<evidence type="ECO:0000259" key="5">
    <source>
        <dbReference type="Pfam" id="PF18080"/>
    </source>
</evidence>
<proteinExistence type="predicted"/>
<dbReference type="InterPro" id="IPR025706">
    <property type="entry name" value="Endoa_GalNAc"/>
</dbReference>
<feature type="signal peptide" evidence="1">
    <location>
        <begin position="1"/>
        <end position="26"/>
    </location>
</feature>
<dbReference type="Pfam" id="PF17451">
    <property type="entry name" value="Glyco_hyd_101C"/>
    <property type="match status" value="1"/>
</dbReference>
<dbReference type="Pfam" id="PF21466">
    <property type="entry name" value="GH101_dom-5"/>
    <property type="match status" value="1"/>
</dbReference>
<dbReference type="InterPro" id="IPR013780">
    <property type="entry name" value="Glyco_hydro_b"/>
</dbReference>
<evidence type="ECO:0000313" key="7">
    <source>
        <dbReference type="EMBL" id="MBC8559327.1"/>
    </source>
</evidence>
<dbReference type="InterPro" id="IPR014718">
    <property type="entry name" value="GH-type_carb-bd"/>
</dbReference>
<feature type="domain" description="Galactose mutarotase-like fold" evidence="5">
    <location>
        <begin position="67"/>
        <end position="333"/>
    </location>
</feature>
<dbReference type="GO" id="GO:0030246">
    <property type="term" value="F:carbohydrate binding"/>
    <property type="evidence" value="ECO:0007669"/>
    <property type="project" value="InterPro"/>
</dbReference>
<dbReference type="Gene3D" id="2.60.40.1180">
    <property type="entry name" value="Golgi alpha-mannosidase II"/>
    <property type="match status" value="1"/>
</dbReference>
<gene>
    <name evidence="7" type="ORF">H8710_04500</name>
</gene>
<evidence type="ECO:0000256" key="1">
    <source>
        <dbReference type="SAM" id="SignalP"/>
    </source>
</evidence>
<organism evidence="7 8">
    <name type="scientific">Fumia xinanensis</name>
    <dbReference type="NCBI Taxonomy" id="2763659"/>
    <lineage>
        <taxon>Bacteria</taxon>
        <taxon>Bacillati</taxon>
        <taxon>Bacillota</taxon>
        <taxon>Clostridia</taxon>
        <taxon>Eubacteriales</taxon>
        <taxon>Oscillospiraceae</taxon>
        <taxon>Fumia</taxon>
    </lineage>
</organism>
<keyword evidence="1" id="KW-0732">Signal</keyword>
<dbReference type="AlphaFoldDB" id="A0A926E321"/>
<dbReference type="Proteomes" id="UP000610760">
    <property type="component" value="Unassembled WGS sequence"/>
</dbReference>
<dbReference type="EMBL" id="JACRSV010000001">
    <property type="protein sequence ID" value="MBC8559327.1"/>
    <property type="molecule type" value="Genomic_DNA"/>
</dbReference>
<feature type="domain" description="Endo-alpha-N-acetylgalactosaminidase" evidence="4">
    <location>
        <begin position="987"/>
        <end position="1173"/>
    </location>
</feature>
<dbReference type="InterPro" id="IPR040502">
    <property type="entry name" value="GH101_dom-6"/>
</dbReference>